<dbReference type="FunFam" id="2.60.40.10:FF:000825">
    <property type="entry name" value="Polycystin 1, transient receptor potential channel interacting"/>
    <property type="match status" value="1"/>
</dbReference>
<dbReference type="PANTHER" id="PTHR46730:SF4">
    <property type="entry name" value="POLYCYSTIC KIDNEY DISEASE PROTEIN 1-LIKE 1"/>
    <property type="match status" value="1"/>
</dbReference>
<dbReference type="GO" id="GO:0006816">
    <property type="term" value="P:calcium ion transport"/>
    <property type="evidence" value="ECO:0007669"/>
    <property type="project" value="TreeGrafter"/>
</dbReference>
<evidence type="ECO:0000256" key="13">
    <source>
        <dbReference type="SAM" id="MobiDB-lite"/>
    </source>
</evidence>
<evidence type="ECO:0000259" key="14">
    <source>
        <dbReference type="PROSITE" id="PS50093"/>
    </source>
</evidence>
<evidence type="ECO:0000256" key="12">
    <source>
        <dbReference type="ARBA" id="ARBA00023273"/>
    </source>
</evidence>
<name>A0A6P7YPV3_9AMPH</name>
<evidence type="ECO:0000256" key="6">
    <source>
        <dbReference type="ARBA" id="ARBA00022737"/>
    </source>
</evidence>
<keyword evidence="8" id="KW-0969">Cilium</keyword>
<dbReference type="InterPro" id="IPR014010">
    <property type="entry name" value="REJ_dom"/>
</dbReference>
<dbReference type="InterPro" id="IPR035986">
    <property type="entry name" value="PKD_dom_sf"/>
</dbReference>
<evidence type="ECO:0000313" key="17">
    <source>
        <dbReference type="RefSeq" id="XP_030065265.1"/>
    </source>
</evidence>
<dbReference type="AlphaFoldDB" id="A0A6P7YPV3"/>
<comment type="subcellular location">
    <subcellularLocation>
        <location evidence="2">Cell membrane</location>
        <topology evidence="2">Multi-pass membrane protein</topology>
    </subcellularLocation>
    <subcellularLocation>
        <location evidence="1">Cell projection</location>
        <location evidence="1">Cilium</location>
    </subcellularLocation>
</comment>
<dbReference type="InParanoid" id="A0A6P7YPV3"/>
<sequence length="1099" mass="120955">MRFGVIALWNETNCYCINANRLSQQSVNLNASESSSKRSNSSHVNTRMHNTCRSSIPVRTGECSTRCMGPVCLLYGDGKMSLAVYSTIGPYIHNTSLSLVANRVQIGKAFMLELSGYLACPLEMILGILNVTSDSFSTVQLVIQWSSANMSNSVTEVQLNGYFSFSLDWVYAEPGDHLILLHANNMFSNEELSINVEVLLPAPDSLEVKVDSTEEKIPSCVPFEVDTAIPQEWLFLGIQYQFIAYVSMGIDLEFQWYFSDDNSTLHTSSLYSDCLTSTMNHTFTEEGLYQVCVNVSNCYNWIRQIINMNIATDSSSIILRFGNGTDKLLPVFDHRSSITFKTQISGVHHISVSVSSPLYSDIFIQHVPNQVKVCAPLADVKIYLPFRINYVALELQIDGFYSSQLQEFRVQDPEATDFLVDFGDGSPVVLATHNDQMYGAGASVYHQYKSAVSVYTNGTVFAAGTDILFMAVSAVTGPLEFVWHFGDQLPEKTTSRRITKRYMVPKRYNVIVNASNHISSFTSAIATIAVQERIVPNRLVARASVLINTTATFECRIYSGTNVTYLWSFGDGTVRLGRNTAYHIYNREGEFTVEVRCFNNVSSALLTKQIFVVRQPCQPPPVKHMGPLKLQVRRYQSLQLGVIFESAILCNISQGLLYSWSLLRSDGVQVLLHPNMDNRKQTILFPSYFLEYGNYTAIARVQIMGSVVYSNYTVPLEVSASSPVSVISGATHLFLSTSSAALISLNGSGSYDPDYPESDLRFHWKCVPASLQKKSCFHHGVSSPFSTGPPAVTFPVAVLHDTFDQFLVTLVVSTSDRNSSEAQVFLSLQSNHSVRSVNVICTGCRGDSVNWNEGFSVRAVCAECAGSPNLKYSWKLYLINATDTVDVEVPICRALDLMEPSSLFVAALSSPTTTTTLTATAGITNTEPTYPSINMSSIFKANSTLLRSTIAITSESTATPATTVGLMELPGNLEEGTSGARSPKSWSSIDLLQRRTFPDPLEHRSANESRGTVTGGGTGGGWRNDSFDSTINDTVRDFETHYSEIQEGGGASGGRPTGQTSSSSKQHIDIQSGDNLVDSSNFANIPCTSYFCWTVQRAH</sequence>
<keyword evidence="6" id="KW-0677">Repeat</keyword>
<gene>
    <name evidence="17" type="primary">LOC115474082</name>
</gene>
<feature type="domain" description="PKD" evidence="14">
    <location>
        <begin position="478"/>
        <end position="531"/>
    </location>
</feature>
<evidence type="ECO:0000256" key="8">
    <source>
        <dbReference type="ARBA" id="ARBA00023069"/>
    </source>
</evidence>
<evidence type="ECO:0000256" key="2">
    <source>
        <dbReference type="ARBA" id="ARBA00004651"/>
    </source>
</evidence>
<feature type="region of interest" description="Disordered" evidence="13">
    <location>
        <begin position="997"/>
        <end position="1028"/>
    </location>
</feature>
<dbReference type="PANTHER" id="PTHR46730">
    <property type="entry name" value="POLYCYSTIN-1"/>
    <property type="match status" value="1"/>
</dbReference>
<keyword evidence="5" id="KW-0812">Transmembrane</keyword>
<protein>
    <submittedName>
        <fullName evidence="17">Polycystic kidney disease protein 1-like 1</fullName>
    </submittedName>
</protein>
<proteinExistence type="inferred from homology"/>
<dbReference type="GO" id="GO:0005886">
    <property type="term" value="C:plasma membrane"/>
    <property type="evidence" value="ECO:0007669"/>
    <property type="project" value="UniProtKB-SubCell"/>
</dbReference>
<dbReference type="OrthoDB" id="10044145at2759"/>
<evidence type="ECO:0000256" key="9">
    <source>
        <dbReference type="ARBA" id="ARBA00023136"/>
    </source>
</evidence>
<comment type="similarity">
    <text evidence="3">Belongs to the polycystin family.</text>
</comment>
<dbReference type="GeneID" id="115474082"/>
<accession>A0A6P7YPV3</accession>
<dbReference type="SMART" id="SM00089">
    <property type="entry name" value="PKD"/>
    <property type="match status" value="3"/>
</dbReference>
<feature type="compositionally biased region" description="Gly residues" evidence="13">
    <location>
        <begin position="1013"/>
        <end position="1022"/>
    </location>
</feature>
<dbReference type="InterPro" id="IPR022409">
    <property type="entry name" value="PKD/Chitinase_dom"/>
</dbReference>
<feature type="compositionally biased region" description="Gly residues" evidence="13">
    <location>
        <begin position="1047"/>
        <end position="1056"/>
    </location>
</feature>
<keyword evidence="12" id="KW-0966">Cell projection</keyword>
<dbReference type="GO" id="GO:0005929">
    <property type="term" value="C:cilium"/>
    <property type="evidence" value="ECO:0007669"/>
    <property type="project" value="UniProtKB-SubCell"/>
</dbReference>
<dbReference type="Pfam" id="PF02010">
    <property type="entry name" value="REJ"/>
    <property type="match status" value="1"/>
</dbReference>
<dbReference type="CDD" id="cd00146">
    <property type="entry name" value="PKD"/>
    <property type="match status" value="3"/>
</dbReference>
<dbReference type="PROSITE" id="PS51111">
    <property type="entry name" value="REJ"/>
    <property type="match status" value="1"/>
</dbReference>
<evidence type="ECO:0000256" key="1">
    <source>
        <dbReference type="ARBA" id="ARBA00004138"/>
    </source>
</evidence>
<dbReference type="Gene3D" id="2.60.40.10">
    <property type="entry name" value="Immunoglobulins"/>
    <property type="match status" value="1"/>
</dbReference>
<keyword evidence="9" id="KW-0472">Membrane</keyword>
<keyword evidence="10" id="KW-1015">Disulfide bond</keyword>
<keyword evidence="11" id="KW-0325">Glycoprotein</keyword>
<keyword evidence="16" id="KW-1185">Reference proteome</keyword>
<evidence type="ECO:0000256" key="11">
    <source>
        <dbReference type="ARBA" id="ARBA00023180"/>
    </source>
</evidence>
<feature type="region of interest" description="Disordered" evidence="13">
    <location>
        <begin position="1045"/>
        <end position="1070"/>
    </location>
</feature>
<feature type="domain" description="PKD" evidence="14">
    <location>
        <begin position="249"/>
        <end position="297"/>
    </location>
</feature>
<evidence type="ECO:0000313" key="16">
    <source>
        <dbReference type="Proteomes" id="UP000515156"/>
    </source>
</evidence>
<dbReference type="PROSITE" id="PS50093">
    <property type="entry name" value="PKD"/>
    <property type="match status" value="3"/>
</dbReference>
<dbReference type="SUPFAM" id="SSF49299">
    <property type="entry name" value="PKD domain"/>
    <property type="match status" value="3"/>
</dbReference>
<dbReference type="InterPro" id="IPR013783">
    <property type="entry name" value="Ig-like_fold"/>
</dbReference>
<feature type="domain" description="REJ" evidence="15">
    <location>
        <begin position="617"/>
        <end position="1099"/>
    </location>
</feature>
<dbReference type="Pfam" id="PF00801">
    <property type="entry name" value="PKD"/>
    <property type="match status" value="3"/>
</dbReference>
<dbReference type="Proteomes" id="UP000515156">
    <property type="component" value="Chromosome 1"/>
</dbReference>
<dbReference type="KEGG" id="muo:115474082"/>
<dbReference type="RefSeq" id="XP_030065265.1">
    <property type="nucleotide sequence ID" value="XM_030209405.1"/>
</dbReference>
<evidence type="ECO:0000256" key="4">
    <source>
        <dbReference type="ARBA" id="ARBA00022475"/>
    </source>
</evidence>
<dbReference type="GO" id="GO:0005261">
    <property type="term" value="F:monoatomic cation channel activity"/>
    <property type="evidence" value="ECO:0007669"/>
    <property type="project" value="TreeGrafter"/>
</dbReference>
<evidence type="ECO:0000256" key="3">
    <source>
        <dbReference type="ARBA" id="ARBA00007200"/>
    </source>
</evidence>
<feature type="domain" description="PKD" evidence="14">
    <location>
        <begin position="559"/>
        <end position="612"/>
    </location>
</feature>
<evidence type="ECO:0000256" key="10">
    <source>
        <dbReference type="ARBA" id="ARBA00023157"/>
    </source>
</evidence>
<evidence type="ECO:0000256" key="7">
    <source>
        <dbReference type="ARBA" id="ARBA00022989"/>
    </source>
</evidence>
<reference evidence="17" key="1">
    <citation type="submission" date="2025-08" db="UniProtKB">
        <authorList>
            <consortium name="RefSeq"/>
        </authorList>
    </citation>
    <scope>IDENTIFICATION</scope>
</reference>
<evidence type="ECO:0000256" key="5">
    <source>
        <dbReference type="ARBA" id="ARBA00022692"/>
    </source>
</evidence>
<keyword evidence="4" id="KW-1003">Cell membrane</keyword>
<evidence type="ECO:0000259" key="15">
    <source>
        <dbReference type="PROSITE" id="PS51111"/>
    </source>
</evidence>
<organism evidence="16 17">
    <name type="scientific">Microcaecilia unicolor</name>
    <dbReference type="NCBI Taxonomy" id="1415580"/>
    <lineage>
        <taxon>Eukaryota</taxon>
        <taxon>Metazoa</taxon>
        <taxon>Chordata</taxon>
        <taxon>Craniata</taxon>
        <taxon>Vertebrata</taxon>
        <taxon>Euteleostomi</taxon>
        <taxon>Amphibia</taxon>
        <taxon>Gymnophiona</taxon>
        <taxon>Siphonopidae</taxon>
        <taxon>Microcaecilia</taxon>
    </lineage>
</organism>
<dbReference type="InterPro" id="IPR002859">
    <property type="entry name" value="PKD/REJ-like"/>
</dbReference>
<feature type="compositionally biased region" description="Basic and acidic residues" evidence="13">
    <location>
        <begin position="997"/>
        <end position="1007"/>
    </location>
</feature>
<keyword evidence="7" id="KW-1133">Transmembrane helix</keyword>
<dbReference type="InterPro" id="IPR000601">
    <property type="entry name" value="PKD_dom"/>
</dbReference>